<sequence>MHLILRTLLTLLLFFSCTSASNSSSSDLSSDFYSLTCPNVQLFVRNTVRFYSANDGTVPGKLLRLIFHDCMVEGCDASVLIQGNGTERTDPANLSLGGFDVVESAKRLIEVMCPGTVSCADILVLAARDAVEITGGPLVQVPLGRKDGKVSLASNVRPNIIDTSFSVEEMAKTFSSKGLSMEDLVVLSGAHTIGLSHCTSFSDRFQKDANGSLAPVDASMEKNFASELMKQCPANATAPTTVSCDPVTPNQFDNQYYTNLLTGKGLLKSDSELINDPKAEAFVESLSKNQSSFFDSWAESFVKMTSIGVKTGDDKGEIRAICSSVNG</sequence>
<dbReference type="PRINTS" id="PR00461">
    <property type="entry name" value="PLPEROXIDASE"/>
</dbReference>
<evidence type="ECO:0000256" key="18">
    <source>
        <dbReference type="RuleBase" id="RU362060"/>
    </source>
</evidence>
<keyword evidence="13 18" id="KW-0376">Hydrogen peroxide</keyword>
<feature type="binding site" evidence="15">
    <location>
        <position position="87"/>
    </location>
    <ligand>
        <name>Ca(2+)</name>
        <dbReference type="ChEBI" id="CHEBI:29108"/>
        <label>1</label>
    </ligand>
</feature>
<dbReference type="EC" id="1.11.1.7" evidence="4 18"/>
<organism evidence="20 21">
    <name type="scientific">Carex littledalei</name>
    <dbReference type="NCBI Taxonomy" id="544730"/>
    <lineage>
        <taxon>Eukaryota</taxon>
        <taxon>Viridiplantae</taxon>
        <taxon>Streptophyta</taxon>
        <taxon>Embryophyta</taxon>
        <taxon>Tracheophyta</taxon>
        <taxon>Spermatophyta</taxon>
        <taxon>Magnoliopsida</taxon>
        <taxon>Liliopsida</taxon>
        <taxon>Poales</taxon>
        <taxon>Cyperaceae</taxon>
        <taxon>Cyperoideae</taxon>
        <taxon>Cariceae</taxon>
        <taxon>Carex</taxon>
        <taxon>Carex subgen. Euthyceras</taxon>
    </lineage>
</organism>
<evidence type="ECO:0000256" key="14">
    <source>
        <dbReference type="PIRSR" id="PIRSR600823-1"/>
    </source>
</evidence>
<feature type="binding site" evidence="15">
    <location>
        <position position="72"/>
    </location>
    <ligand>
        <name>Ca(2+)</name>
        <dbReference type="ChEBI" id="CHEBI:29108"/>
        <label>1</label>
    </ligand>
</feature>
<keyword evidence="8 15" id="KW-0106">Calcium</keyword>
<evidence type="ECO:0000256" key="3">
    <source>
        <dbReference type="ARBA" id="ARBA00006873"/>
    </source>
</evidence>
<feature type="chain" id="PRO_5033098642" description="Peroxidase" evidence="18">
    <location>
        <begin position="21"/>
        <end position="327"/>
    </location>
</feature>
<evidence type="ECO:0000256" key="15">
    <source>
        <dbReference type="PIRSR" id="PIRSR600823-3"/>
    </source>
</evidence>
<feature type="binding site" evidence="15">
    <location>
        <position position="253"/>
    </location>
    <ligand>
        <name>Ca(2+)</name>
        <dbReference type="ChEBI" id="CHEBI:29108"/>
        <label>2</label>
    </ligand>
</feature>
<feature type="disulfide bond" evidence="17">
    <location>
        <begin position="37"/>
        <end position="113"/>
    </location>
</feature>
<dbReference type="PRINTS" id="PR00458">
    <property type="entry name" value="PEROXIDASE"/>
</dbReference>
<comment type="catalytic activity">
    <reaction evidence="1 18">
        <text>2 a phenolic donor + H2O2 = 2 a phenolic radical donor + 2 H2O</text>
        <dbReference type="Rhea" id="RHEA:56136"/>
        <dbReference type="ChEBI" id="CHEBI:15377"/>
        <dbReference type="ChEBI" id="CHEBI:16240"/>
        <dbReference type="ChEBI" id="CHEBI:139520"/>
        <dbReference type="ChEBI" id="CHEBI:139521"/>
        <dbReference type="EC" id="1.11.1.7"/>
    </reaction>
</comment>
<feature type="site" description="Transition state stabilizer" evidence="16">
    <location>
        <position position="64"/>
    </location>
</feature>
<feature type="binding site" evidence="15">
    <location>
        <position position="69"/>
    </location>
    <ligand>
        <name>Ca(2+)</name>
        <dbReference type="ChEBI" id="CHEBI:29108"/>
        <label>1</label>
    </ligand>
</feature>
<accession>A0A833R568</accession>
<dbReference type="InterPro" id="IPR000823">
    <property type="entry name" value="Peroxidase_pln"/>
</dbReference>
<dbReference type="GO" id="GO:0005576">
    <property type="term" value="C:extracellular region"/>
    <property type="evidence" value="ECO:0007669"/>
    <property type="project" value="UniProtKB-SubCell"/>
</dbReference>
<dbReference type="Gene3D" id="1.10.520.10">
    <property type="match status" value="1"/>
</dbReference>
<keyword evidence="6 18" id="KW-0349">Heme</keyword>
<evidence type="ECO:0000256" key="6">
    <source>
        <dbReference type="ARBA" id="ARBA00022617"/>
    </source>
</evidence>
<keyword evidence="10 15" id="KW-0408">Iron</keyword>
<comment type="cofactor">
    <cofactor evidence="15 18">
        <name>heme b</name>
        <dbReference type="ChEBI" id="CHEBI:60344"/>
    </cofactor>
    <text evidence="15 18">Binds 1 heme b (iron(II)-protoporphyrin IX) group per subunit.</text>
</comment>
<comment type="similarity">
    <text evidence="18">Belongs to the peroxidase family. Classical plant (class III) peroxidase subfamily.</text>
</comment>
<dbReference type="OrthoDB" id="2113341at2759"/>
<feature type="active site" description="Proton acceptor" evidence="14">
    <location>
        <position position="68"/>
    </location>
</feature>
<comment type="similarity">
    <text evidence="3">Belongs to the peroxidase family. Ascorbate peroxidase subfamily.</text>
</comment>
<comment type="cofactor">
    <cofactor evidence="15 18">
        <name>Ca(2+)</name>
        <dbReference type="ChEBI" id="CHEBI:29108"/>
    </cofactor>
    <text evidence="15 18">Binds 2 calcium ions per subunit.</text>
</comment>
<feature type="binding site" evidence="15">
    <location>
        <position position="245"/>
    </location>
    <ligand>
        <name>Ca(2+)</name>
        <dbReference type="ChEBI" id="CHEBI:29108"/>
        <label>2</label>
    </ligand>
</feature>
<dbReference type="Pfam" id="PF00141">
    <property type="entry name" value="peroxidase"/>
    <property type="match status" value="1"/>
</dbReference>
<feature type="binding site" evidence="15">
    <location>
        <position position="74"/>
    </location>
    <ligand>
        <name>Ca(2+)</name>
        <dbReference type="ChEBI" id="CHEBI:29108"/>
        <label>1</label>
    </ligand>
</feature>
<dbReference type="PROSITE" id="PS50873">
    <property type="entry name" value="PEROXIDASE_4"/>
    <property type="match status" value="1"/>
</dbReference>
<dbReference type="InterPro" id="IPR019793">
    <property type="entry name" value="Peroxidases_heam-ligand_BS"/>
</dbReference>
<dbReference type="PROSITE" id="PS51257">
    <property type="entry name" value="PROKAR_LIPOPROTEIN"/>
    <property type="match status" value="1"/>
</dbReference>
<dbReference type="FunFam" id="1.10.520.10:FF:000008">
    <property type="entry name" value="Peroxidase"/>
    <property type="match status" value="1"/>
</dbReference>
<dbReference type="Gene3D" id="1.10.420.10">
    <property type="entry name" value="Peroxidase, domain 2"/>
    <property type="match status" value="1"/>
</dbReference>
<evidence type="ECO:0000256" key="9">
    <source>
        <dbReference type="ARBA" id="ARBA00023002"/>
    </source>
</evidence>
<reference evidence="20" key="1">
    <citation type="submission" date="2020-01" db="EMBL/GenBank/DDBJ databases">
        <title>Genome sequence of Kobresia littledalei, the first chromosome-level genome in the family Cyperaceae.</title>
        <authorList>
            <person name="Qu G."/>
        </authorList>
    </citation>
    <scope>NUCLEOTIDE SEQUENCE</scope>
    <source>
        <strain evidence="20">C.B.Clarke</strain>
        <tissue evidence="20">Leaf</tissue>
    </source>
</reference>
<keyword evidence="7 15" id="KW-0479">Metal-binding</keyword>
<comment type="subcellular location">
    <subcellularLocation>
        <location evidence="18">Secreted</location>
    </subcellularLocation>
</comment>
<feature type="binding site" evidence="15">
    <location>
        <position position="76"/>
    </location>
    <ligand>
        <name>Ca(2+)</name>
        <dbReference type="ChEBI" id="CHEBI:29108"/>
        <label>1</label>
    </ligand>
</feature>
<dbReference type="GO" id="GO:0006979">
    <property type="term" value="P:response to oxidative stress"/>
    <property type="evidence" value="ECO:0007669"/>
    <property type="project" value="UniProtKB-UniRule"/>
</dbReference>
<protein>
    <recommendedName>
        <fullName evidence="4 18">Peroxidase</fullName>
        <ecNumber evidence="4 18">1.11.1.7</ecNumber>
    </recommendedName>
</protein>
<keyword evidence="11 17" id="KW-1015">Disulfide bond</keyword>
<feature type="disulfide bond" evidence="17">
    <location>
        <begin position="70"/>
        <end position="75"/>
    </location>
</feature>
<dbReference type="EMBL" id="SWLB01000005">
    <property type="protein sequence ID" value="KAF3338530.1"/>
    <property type="molecule type" value="Genomic_DNA"/>
</dbReference>
<evidence type="ECO:0000256" key="5">
    <source>
        <dbReference type="ARBA" id="ARBA00022559"/>
    </source>
</evidence>
<feature type="disulfide bond" evidence="17">
    <location>
        <begin position="119"/>
        <end position="322"/>
    </location>
</feature>
<dbReference type="CDD" id="cd00693">
    <property type="entry name" value="secretory_peroxidase"/>
    <property type="match status" value="1"/>
</dbReference>
<dbReference type="GO" id="GO:0140825">
    <property type="term" value="F:lactoperoxidase activity"/>
    <property type="evidence" value="ECO:0007669"/>
    <property type="project" value="UniProtKB-EC"/>
</dbReference>
<evidence type="ECO:0000256" key="1">
    <source>
        <dbReference type="ARBA" id="ARBA00000189"/>
    </source>
</evidence>
<dbReference type="PROSITE" id="PS00435">
    <property type="entry name" value="PEROXIDASE_1"/>
    <property type="match status" value="1"/>
</dbReference>
<keyword evidence="18" id="KW-0964">Secreted</keyword>
<evidence type="ECO:0000256" key="8">
    <source>
        <dbReference type="ARBA" id="ARBA00022837"/>
    </source>
</evidence>
<dbReference type="InterPro" id="IPR002016">
    <property type="entry name" value="Haem_peroxidase"/>
</dbReference>
<dbReference type="SUPFAM" id="SSF48113">
    <property type="entry name" value="Heme-dependent peroxidases"/>
    <property type="match status" value="1"/>
</dbReference>
<dbReference type="AlphaFoldDB" id="A0A833R568"/>
<feature type="binding site" evidence="15">
    <location>
        <position position="248"/>
    </location>
    <ligand>
        <name>Ca(2+)</name>
        <dbReference type="ChEBI" id="CHEBI:29108"/>
        <label>2</label>
    </ligand>
</feature>
<name>A0A833R568_9POAL</name>
<feature type="signal peptide" evidence="18">
    <location>
        <begin position="1"/>
        <end position="20"/>
    </location>
</feature>
<evidence type="ECO:0000256" key="13">
    <source>
        <dbReference type="ARBA" id="ARBA00023324"/>
    </source>
</evidence>
<feature type="binding site" evidence="15">
    <location>
        <position position="192"/>
    </location>
    <ligand>
        <name>Ca(2+)</name>
        <dbReference type="ChEBI" id="CHEBI:29108"/>
        <label>2</label>
    </ligand>
</feature>
<comment type="caution">
    <text evidence="20">The sequence shown here is derived from an EMBL/GenBank/DDBJ whole genome shotgun (WGS) entry which is preliminary data.</text>
</comment>
<evidence type="ECO:0000313" key="20">
    <source>
        <dbReference type="EMBL" id="KAF3338530.1"/>
    </source>
</evidence>
<evidence type="ECO:0000256" key="17">
    <source>
        <dbReference type="PIRSR" id="PIRSR600823-5"/>
    </source>
</evidence>
<evidence type="ECO:0000256" key="12">
    <source>
        <dbReference type="ARBA" id="ARBA00023283"/>
    </source>
</evidence>
<dbReference type="InterPro" id="IPR010255">
    <property type="entry name" value="Haem_peroxidase_sf"/>
</dbReference>
<evidence type="ECO:0000256" key="4">
    <source>
        <dbReference type="ARBA" id="ARBA00012313"/>
    </source>
</evidence>
<keyword evidence="12" id="KW-0873">Pyrrolidone carboxylic acid</keyword>
<evidence type="ECO:0000256" key="10">
    <source>
        <dbReference type="ARBA" id="ARBA00023004"/>
    </source>
</evidence>
<keyword evidence="5 18" id="KW-0575">Peroxidase</keyword>
<feature type="disulfide bond" evidence="17">
    <location>
        <begin position="198"/>
        <end position="232"/>
    </location>
</feature>
<feature type="domain" description="Plant heme peroxidase family profile" evidence="19">
    <location>
        <begin position="27"/>
        <end position="326"/>
    </location>
</feature>
<keyword evidence="18" id="KW-0732">Signal</keyword>
<dbReference type="FunFam" id="1.10.420.10:FF:000001">
    <property type="entry name" value="Peroxidase"/>
    <property type="match status" value="1"/>
</dbReference>
<feature type="binding site" evidence="15">
    <location>
        <position position="78"/>
    </location>
    <ligand>
        <name>Ca(2+)</name>
        <dbReference type="ChEBI" id="CHEBI:29108"/>
        <label>1</label>
    </ligand>
</feature>
<evidence type="ECO:0000256" key="11">
    <source>
        <dbReference type="ARBA" id="ARBA00023157"/>
    </source>
</evidence>
<comment type="function">
    <text evidence="2">Removal of H(2)O(2), oxidation of toxic reductants, biosynthesis and degradation of lignin, suberization, auxin catabolism, response to environmental stresses such as wounding, pathogen attack and oxidative stress. These functions might be dependent on each isozyme/isoform in each plant tissue.</text>
</comment>
<dbReference type="InterPro" id="IPR033905">
    <property type="entry name" value="Secretory_peroxidase"/>
</dbReference>
<dbReference type="Proteomes" id="UP000623129">
    <property type="component" value="Unassembled WGS sequence"/>
</dbReference>
<dbReference type="PANTHER" id="PTHR31517:SF17">
    <property type="entry name" value="PEROXIDASE 6"/>
    <property type="match status" value="1"/>
</dbReference>
<proteinExistence type="inferred from homology"/>
<dbReference type="GO" id="GO:0042744">
    <property type="term" value="P:hydrogen peroxide catabolic process"/>
    <property type="evidence" value="ECO:0007669"/>
    <property type="project" value="UniProtKB-KW"/>
</dbReference>
<evidence type="ECO:0000256" key="7">
    <source>
        <dbReference type="ARBA" id="ARBA00022723"/>
    </source>
</evidence>
<evidence type="ECO:0000259" key="19">
    <source>
        <dbReference type="PROSITE" id="PS50873"/>
    </source>
</evidence>
<dbReference type="GO" id="GO:0020037">
    <property type="term" value="F:heme binding"/>
    <property type="evidence" value="ECO:0007669"/>
    <property type="project" value="UniProtKB-UniRule"/>
</dbReference>
<gene>
    <name evidence="20" type="ORF">FCM35_KLT17367</name>
</gene>
<evidence type="ECO:0000256" key="2">
    <source>
        <dbReference type="ARBA" id="ARBA00002322"/>
    </source>
</evidence>
<evidence type="ECO:0000313" key="21">
    <source>
        <dbReference type="Proteomes" id="UP000623129"/>
    </source>
</evidence>
<keyword evidence="21" id="KW-1185">Reference proteome</keyword>
<dbReference type="PANTHER" id="PTHR31517">
    <property type="match status" value="1"/>
</dbReference>
<feature type="binding site" description="axial binding residue" evidence="15">
    <location>
        <position position="191"/>
    </location>
    <ligand>
        <name>heme b</name>
        <dbReference type="ChEBI" id="CHEBI:60344"/>
    </ligand>
    <ligandPart>
        <name>Fe</name>
        <dbReference type="ChEBI" id="CHEBI:18248"/>
    </ligandPart>
</feature>
<dbReference type="GO" id="GO:0046872">
    <property type="term" value="F:metal ion binding"/>
    <property type="evidence" value="ECO:0007669"/>
    <property type="project" value="UniProtKB-UniRule"/>
</dbReference>
<evidence type="ECO:0000256" key="16">
    <source>
        <dbReference type="PIRSR" id="PIRSR600823-4"/>
    </source>
</evidence>
<keyword evidence="9 18" id="KW-0560">Oxidoreductase</keyword>